<name>A0A172Q719_9STRE</name>
<dbReference type="EMBL" id="CP014699">
    <property type="protein sequence ID" value="AND79258.1"/>
    <property type="molecule type" value="Genomic_DNA"/>
</dbReference>
<gene>
    <name evidence="2" type="ORF">A0O21_04055</name>
</gene>
<dbReference type="SUPFAM" id="SSF51735">
    <property type="entry name" value="NAD(P)-binding Rossmann-fold domains"/>
    <property type="match status" value="1"/>
</dbReference>
<dbReference type="KEGG" id="spat:A0O21_04055"/>
<dbReference type="CDD" id="cd05243">
    <property type="entry name" value="SDR_a5"/>
    <property type="match status" value="1"/>
</dbReference>
<organism evidence="2 3">
    <name type="scientific">Streptococcus pantholopis</name>
    <dbReference type="NCBI Taxonomy" id="1811193"/>
    <lineage>
        <taxon>Bacteria</taxon>
        <taxon>Bacillati</taxon>
        <taxon>Bacillota</taxon>
        <taxon>Bacilli</taxon>
        <taxon>Lactobacillales</taxon>
        <taxon>Streptococcaceae</taxon>
        <taxon>Streptococcus</taxon>
    </lineage>
</organism>
<dbReference type="AlphaFoldDB" id="A0A172Q719"/>
<feature type="domain" description="NAD(P)-binding" evidence="1">
    <location>
        <begin position="7"/>
        <end position="189"/>
    </location>
</feature>
<protein>
    <submittedName>
        <fullName evidence="2">NAD-dependent dehydratase</fullName>
    </submittedName>
</protein>
<dbReference type="OrthoDB" id="9785372at2"/>
<dbReference type="Gene3D" id="3.40.50.720">
    <property type="entry name" value="NAD(P)-binding Rossmann-like Domain"/>
    <property type="match status" value="1"/>
</dbReference>
<evidence type="ECO:0000259" key="1">
    <source>
        <dbReference type="Pfam" id="PF13460"/>
    </source>
</evidence>
<dbReference type="PANTHER" id="PTHR15020:SF50">
    <property type="entry name" value="UPF0659 PROTEIN YMR090W"/>
    <property type="match status" value="1"/>
</dbReference>
<keyword evidence="3" id="KW-1185">Reference proteome</keyword>
<reference evidence="3" key="2">
    <citation type="submission" date="2016-03" db="EMBL/GenBank/DDBJ databases">
        <title>Streptococcus antelopensis sp. nov., isolated from the feces of the Tibetan antelope (Pantholops hodgsonii) in Hoh Xil National Nature Reserve, Qinghai, China.</title>
        <authorList>
            <person name="Bai X."/>
        </authorList>
    </citation>
    <scope>NUCLEOTIDE SEQUENCE [LARGE SCALE GENOMIC DNA]</scope>
    <source>
        <strain evidence="3">TA 26</strain>
    </source>
</reference>
<evidence type="ECO:0000313" key="3">
    <source>
        <dbReference type="Proteomes" id="UP000077317"/>
    </source>
</evidence>
<dbReference type="Pfam" id="PF13460">
    <property type="entry name" value="NAD_binding_10"/>
    <property type="match status" value="1"/>
</dbReference>
<dbReference type="InterPro" id="IPR016040">
    <property type="entry name" value="NAD(P)-bd_dom"/>
</dbReference>
<proteinExistence type="predicted"/>
<dbReference type="PANTHER" id="PTHR15020">
    <property type="entry name" value="FLAVIN REDUCTASE-RELATED"/>
    <property type="match status" value="1"/>
</dbReference>
<dbReference type="STRING" id="1811193.A0O21_04055"/>
<evidence type="ECO:0000313" key="2">
    <source>
        <dbReference type="EMBL" id="AND79258.1"/>
    </source>
</evidence>
<reference evidence="2 3" key="1">
    <citation type="journal article" date="2016" name="Int. J. Syst. Evol. Microbiol.">
        <title>Streptococcuspantholopis sp. nov., isolated from faeces of the Tibetan antelope (Pantholops hodgsonii).</title>
        <authorList>
            <person name="Bai X."/>
            <person name="Xiong Y."/>
            <person name="Lu S."/>
            <person name="Jin D."/>
            <person name="Lai X."/>
            <person name="Yang J."/>
            <person name="Niu L."/>
            <person name="Hu S."/>
            <person name="Meng X."/>
            <person name="Pu J."/>
            <person name="Ye C."/>
            <person name="Xu J."/>
        </authorList>
    </citation>
    <scope>NUCLEOTIDE SEQUENCE [LARGE SCALE GENOMIC DNA]</scope>
    <source>
        <strain evidence="2 3">TA 26</strain>
    </source>
</reference>
<dbReference type="InterPro" id="IPR036291">
    <property type="entry name" value="NAD(P)-bd_dom_sf"/>
</dbReference>
<accession>A0A172Q719</accession>
<dbReference type="RefSeq" id="WP_067061696.1">
    <property type="nucleotide sequence ID" value="NZ_CP014699.1"/>
</dbReference>
<sequence>MKVFVVGANGRVAERLLKDLTEKGHEVFAGARSPEKVLQGENIHPVSFDLHDEAEALSQKLKGMDAVYFTAGSRGKDLLQTDAFGAVKVMQASEKAGIKRFIMLSSILSTEPEKWQAAGIDRLKNYIIAKFFADEWLIHNTQLDYTILQPGNLVETEDGSGLVDFTAVAMGQNSIPNVAKVLAELLDQPNTFKKVIPMADGQTPIAQAIAEL</sequence>
<dbReference type="Proteomes" id="UP000077317">
    <property type="component" value="Chromosome"/>
</dbReference>